<sequence length="366" mass="40114">MKLLNLSRIRLRRPRVLSVFASASLMLSLTLFSQFGQAQQAQLSLADILIGLRSKKVTLDERNKLLSGAVIERGTTFSLTPEIETELVGTGASRELVEAIRRKSEKIIAAVASKPDSIPVATPTPGPDYAFFRKRADENNFKGEFALAVEDYNKAIELNPKDAASYLNRGRAYSGRKNYDSAILDYNKTIELNPQDSTAYFNRADVYERKGNVQQAAADYQKAVELDAGNEPAKNNLKRLQNELAKNSPKPKIQESPVAIEAPKITETSAAPKSVDLGQLNSLALKLAMPVYPEIAQKLNAQGKVTVQIMLDEEGKVISAKATSGSTLLRSPSEDAARKSKFKPTMVGNQAVKATGFITYNFVDKM</sequence>
<dbReference type="PROSITE" id="PS52015">
    <property type="entry name" value="TONB_CTD"/>
    <property type="match status" value="1"/>
</dbReference>
<dbReference type="PANTHER" id="PTHR44858:SF1">
    <property type="entry name" value="UDP-N-ACETYLGLUCOSAMINE--PEPTIDE N-ACETYLGLUCOSAMINYLTRANSFERASE SPINDLY-RELATED"/>
    <property type="match status" value="1"/>
</dbReference>
<dbReference type="SUPFAM" id="SSF74653">
    <property type="entry name" value="TolA/TonB C-terminal domain"/>
    <property type="match status" value="1"/>
</dbReference>
<proteinExistence type="predicted"/>
<dbReference type="GO" id="GO:0046813">
    <property type="term" value="P:receptor-mediated virion attachment to host cell"/>
    <property type="evidence" value="ECO:0007669"/>
    <property type="project" value="TreeGrafter"/>
</dbReference>
<dbReference type="GO" id="GO:0009279">
    <property type="term" value="C:cell outer membrane"/>
    <property type="evidence" value="ECO:0007669"/>
    <property type="project" value="TreeGrafter"/>
</dbReference>
<dbReference type="Gene3D" id="1.25.40.10">
    <property type="entry name" value="Tetratricopeptide repeat domain"/>
    <property type="match status" value="1"/>
</dbReference>
<dbReference type="InterPro" id="IPR050498">
    <property type="entry name" value="Ycf3"/>
</dbReference>
<accession>A0A6J4PE62</accession>
<evidence type="ECO:0000313" key="9">
    <source>
        <dbReference type="EMBL" id="CAA9413334.1"/>
    </source>
</evidence>
<dbReference type="SUPFAM" id="SSF48452">
    <property type="entry name" value="TPR-like"/>
    <property type="match status" value="1"/>
</dbReference>
<evidence type="ECO:0000256" key="6">
    <source>
        <dbReference type="ARBA" id="ARBA00023136"/>
    </source>
</evidence>
<gene>
    <name evidence="9" type="ORF">AVDCRST_MAG74-2775</name>
</gene>
<dbReference type="GO" id="GO:0055085">
    <property type="term" value="P:transmembrane transport"/>
    <property type="evidence" value="ECO:0007669"/>
    <property type="project" value="InterPro"/>
</dbReference>
<feature type="domain" description="TonB C-terminal" evidence="8">
    <location>
        <begin position="277"/>
        <end position="366"/>
    </location>
</feature>
<dbReference type="InterPro" id="IPR011990">
    <property type="entry name" value="TPR-like_helical_dom_sf"/>
</dbReference>
<keyword evidence="5" id="KW-1133">Transmembrane helix</keyword>
<evidence type="ECO:0000256" key="2">
    <source>
        <dbReference type="ARBA" id="ARBA00022692"/>
    </source>
</evidence>
<dbReference type="AlphaFoldDB" id="A0A6J4PE62"/>
<reference evidence="9" key="1">
    <citation type="submission" date="2020-02" db="EMBL/GenBank/DDBJ databases">
        <authorList>
            <person name="Meier V. D."/>
        </authorList>
    </citation>
    <scope>NUCLEOTIDE SEQUENCE</scope>
    <source>
        <strain evidence="9">AVDCRST_MAG74</strain>
    </source>
</reference>
<dbReference type="InterPro" id="IPR037682">
    <property type="entry name" value="TonB_C"/>
</dbReference>
<dbReference type="PROSITE" id="PS50293">
    <property type="entry name" value="TPR_REGION"/>
    <property type="match status" value="1"/>
</dbReference>
<evidence type="ECO:0000256" key="7">
    <source>
        <dbReference type="PROSITE-ProRule" id="PRU00339"/>
    </source>
</evidence>
<feature type="repeat" description="TPR" evidence="7">
    <location>
        <begin position="197"/>
        <end position="230"/>
    </location>
</feature>
<dbReference type="InterPro" id="IPR019734">
    <property type="entry name" value="TPR_rpt"/>
</dbReference>
<dbReference type="EMBL" id="CADCUR010000224">
    <property type="protein sequence ID" value="CAA9413334.1"/>
    <property type="molecule type" value="Genomic_DNA"/>
</dbReference>
<evidence type="ECO:0000256" key="1">
    <source>
        <dbReference type="ARBA" id="ARBA00004167"/>
    </source>
</evidence>
<dbReference type="Pfam" id="PF03544">
    <property type="entry name" value="TonB_C"/>
    <property type="match status" value="1"/>
</dbReference>
<evidence type="ECO:0000256" key="3">
    <source>
        <dbReference type="ARBA" id="ARBA00022737"/>
    </source>
</evidence>
<evidence type="ECO:0000256" key="5">
    <source>
        <dbReference type="ARBA" id="ARBA00022989"/>
    </source>
</evidence>
<keyword evidence="6" id="KW-0472">Membrane</keyword>
<comment type="subcellular location">
    <subcellularLocation>
        <location evidence="1">Membrane</location>
        <topology evidence="1">Single-pass membrane protein</topology>
    </subcellularLocation>
</comment>
<dbReference type="InterPro" id="IPR006260">
    <property type="entry name" value="TonB/TolA_C"/>
</dbReference>
<dbReference type="Pfam" id="PF13414">
    <property type="entry name" value="TPR_11"/>
    <property type="match status" value="1"/>
</dbReference>
<keyword evidence="4 7" id="KW-0802">TPR repeat</keyword>
<dbReference type="Gene3D" id="3.30.1150.10">
    <property type="match status" value="1"/>
</dbReference>
<protein>
    <recommendedName>
        <fullName evidence="8">TonB C-terminal domain-containing protein</fullName>
    </recommendedName>
</protein>
<organism evidence="9">
    <name type="scientific">uncultured Pyrinomonadaceae bacterium</name>
    <dbReference type="NCBI Taxonomy" id="2283094"/>
    <lineage>
        <taxon>Bacteria</taxon>
        <taxon>Pseudomonadati</taxon>
        <taxon>Acidobacteriota</taxon>
        <taxon>Blastocatellia</taxon>
        <taxon>Blastocatellales</taxon>
        <taxon>Pyrinomonadaceae</taxon>
        <taxon>environmental samples</taxon>
    </lineage>
</organism>
<keyword evidence="3" id="KW-0677">Repeat</keyword>
<feature type="repeat" description="TPR" evidence="7">
    <location>
        <begin position="129"/>
        <end position="162"/>
    </location>
</feature>
<dbReference type="PANTHER" id="PTHR44858">
    <property type="entry name" value="TETRATRICOPEPTIDE REPEAT PROTEIN 6"/>
    <property type="match status" value="1"/>
</dbReference>
<dbReference type="NCBIfam" id="TIGR01352">
    <property type="entry name" value="tonB_Cterm"/>
    <property type="match status" value="1"/>
</dbReference>
<dbReference type="SMART" id="SM00028">
    <property type="entry name" value="TPR"/>
    <property type="match status" value="3"/>
</dbReference>
<keyword evidence="2" id="KW-0812">Transmembrane</keyword>
<evidence type="ECO:0000256" key="4">
    <source>
        <dbReference type="ARBA" id="ARBA00022803"/>
    </source>
</evidence>
<name>A0A6J4PE62_9BACT</name>
<dbReference type="Pfam" id="PF13432">
    <property type="entry name" value="TPR_16"/>
    <property type="match status" value="1"/>
</dbReference>
<feature type="repeat" description="TPR" evidence="7">
    <location>
        <begin position="163"/>
        <end position="196"/>
    </location>
</feature>
<evidence type="ECO:0000259" key="8">
    <source>
        <dbReference type="PROSITE" id="PS52015"/>
    </source>
</evidence>
<dbReference type="PROSITE" id="PS50005">
    <property type="entry name" value="TPR"/>
    <property type="match status" value="3"/>
</dbReference>